<gene>
    <name evidence="6" type="ORF">GFSPODELE1_LOCUS7297</name>
</gene>
<feature type="domain" description="FAD/NAD(P)-binding" evidence="5">
    <location>
        <begin position="9"/>
        <end position="301"/>
    </location>
</feature>
<evidence type="ECO:0000256" key="4">
    <source>
        <dbReference type="ARBA" id="ARBA00023002"/>
    </source>
</evidence>
<sequence length="378" mass="41002">MSRRNDDRKDIVIVGGGWAGFILTRALSAKLDPAKYNLILVTARRSFIHLIASARMVVTSEGKLENQAIFPYDGLFVNGNGTHVVGTVTAIDEVAPGKGGDVILTNDERIHYDVLALATGSTWSGPLNFPQSDAEVIASINDWRNKIANAKHVVVVGGGAVGIEIAGEIKDTYPKKKVTLVHSEKQLLNDVYPDKWRQDIERRVRKRNIDLILGDRLDSFPEPGAVGVTTRNGKQLRDADLIIPAFGARPNTAYLSSLDTTVLSEQGFVKVKPTLEVVNHPSVFALGDIIDWPEQKQAAKTKAHADVVAANIQSYLTGQPLSKVYKGSPEMIVVPLGKSGGSGYLGILWGVIVGDWLTKLLKGKTLMVPPVRKEFGLA</sequence>
<dbReference type="Pfam" id="PF07992">
    <property type="entry name" value="Pyr_redox_2"/>
    <property type="match status" value="1"/>
</dbReference>
<dbReference type="EMBL" id="OZ037948">
    <property type="protein sequence ID" value="CAL1709321.1"/>
    <property type="molecule type" value="Genomic_DNA"/>
</dbReference>
<dbReference type="PANTHER" id="PTHR43735">
    <property type="entry name" value="APOPTOSIS-INDUCING FACTOR 1"/>
    <property type="match status" value="1"/>
</dbReference>
<evidence type="ECO:0000313" key="6">
    <source>
        <dbReference type="EMBL" id="CAL1709321.1"/>
    </source>
</evidence>
<comment type="similarity">
    <text evidence="1">Belongs to the FAD-dependent oxidoreductase family.</text>
</comment>
<dbReference type="Proteomes" id="UP001497453">
    <property type="component" value="Chromosome 5"/>
</dbReference>
<dbReference type="SUPFAM" id="SSF51905">
    <property type="entry name" value="FAD/NAD(P)-binding domain"/>
    <property type="match status" value="1"/>
</dbReference>
<reference evidence="7" key="1">
    <citation type="submission" date="2024-04" db="EMBL/GenBank/DDBJ databases">
        <authorList>
            <person name="Shaw F."/>
            <person name="Minotto A."/>
        </authorList>
    </citation>
    <scope>NUCLEOTIDE SEQUENCE [LARGE SCALE GENOMIC DNA]</scope>
</reference>
<dbReference type="Gene3D" id="3.50.50.100">
    <property type="match status" value="1"/>
</dbReference>
<dbReference type="InterPro" id="IPR036188">
    <property type="entry name" value="FAD/NAD-bd_sf"/>
</dbReference>
<evidence type="ECO:0000256" key="2">
    <source>
        <dbReference type="ARBA" id="ARBA00022630"/>
    </source>
</evidence>
<organism evidence="6 7">
    <name type="scientific">Somion occarium</name>
    <dbReference type="NCBI Taxonomy" id="3059160"/>
    <lineage>
        <taxon>Eukaryota</taxon>
        <taxon>Fungi</taxon>
        <taxon>Dikarya</taxon>
        <taxon>Basidiomycota</taxon>
        <taxon>Agaricomycotina</taxon>
        <taxon>Agaricomycetes</taxon>
        <taxon>Polyporales</taxon>
        <taxon>Cerrenaceae</taxon>
        <taxon>Somion</taxon>
    </lineage>
</organism>
<keyword evidence="2" id="KW-0285">Flavoprotein</keyword>
<evidence type="ECO:0000259" key="5">
    <source>
        <dbReference type="Pfam" id="PF07992"/>
    </source>
</evidence>
<protein>
    <recommendedName>
        <fullName evidence="5">FAD/NAD(P)-binding domain-containing protein</fullName>
    </recommendedName>
</protein>
<evidence type="ECO:0000256" key="1">
    <source>
        <dbReference type="ARBA" id="ARBA00006442"/>
    </source>
</evidence>
<keyword evidence="3" id="KW-0274">FAD</keyword>
<dbReference type="PRINTS" id="PR00411">
    <property type="entry name" value="PNDRDTASEI"/>
</dbReference>
<keyword evidence="4" id="KW-0560">Oxidoreductase</keyword>
<proteinExistence type="inferred from homology"/>
<dbReference type="PANTHER" id="PTHR43735:SF3">
    <property type="entry name" value="FERROPTOSIS SUPPRESSOR PROTEIN 1"/>
    <property type="match status" value="1"/>
</dbReference>
<accession>A0ABP1DNC4</accession>
<evidence type="ECO:0000313" key="7">
    <source>
        <dbReference type="Proteomes" id="UP001497453"/>
    </source>
</evidence>
<dbReference type="PRINTS" id="PR00368">
    <property type="entry name" value="FADPNR"/>
</dbReference>
<name>A0ABP1DNC4_9APHY</name>
<dbReference type="InterPro" id="IPR023753">
    <property type="entry name" value="FAD/NAD-binding_dom"/>
</dbReference>
<evidence type="ECO:0000256" key="3">
    <source>
        <dbReference type="ARBA" id="ARBA00022827"/>
    </source>
</evidence>
<keyword evidence="7" id="KW-1185">Reference proteome</keyword>